<feature type="compositionally biased region" description="Acidic residues" evidence="1">
    <location>
        <begin position="118"/>
        <end position="133"/>
    </location>
</feature>
<feature type="region of interest" description="Disordered" evidence="1">
    <location>
        <begin position="1"/>
        <end position="202"/>
    </location>
</feature>
<comment type="caution">
    <text evidence="2">The sequence shown here is derived from an EMBL/GenBank/DDBJ whole genome shotgun (WGS) entry which is preliminary data.</text>
</comment>
<reference evidence="2 3" key="1">
    <citation type="journal article" date="2017" name="Genome Biol. Evol.">
        <title>Phytophthora megakarya and P. palmivora, closely related causal agents of cacao black pod rot, underwent increases in genome sizes and gene numbers by different mechanisms.</title>
        <authorList>
            <person name="Ali S.S."/>
            <person name="Shao J."/>
            <person name="Lary D.J."/>
            <person name="Kronmiller B."/>
            <person name="Shen D."/>
            <person name="Strem M.D."/>
            <person name="Amoako-Attah I."/>
            <person name="Akrofi A.Y."/>
            <person name="Begoude B.A."/>
            <person name="Ten Hoopen G.M."/>
            <person name="Coulibaly K."/>
            <person name="Kebe B.I."/>
            <person name="Melnick R.L."/>
            <person name="Guiltinan M.J."/>
            <person name="Tyler B.M."/>
            <person name="Meinhardt L.W."/>
            <person name="Bailey B.A."/>
        </authorList>
    </citation>
    <scope>NUCLEOTIDE SEQUENCE [LARGE SCALE GENOMIC DNA]</scope>
    <source>
        <strain evidence="3">sbr112.9</strain>
    </source>
</reference>
<organism evidence="2 3">
    <name type="scientific">Phytophthora palmivora</name>
    <dbReference type="NCBI Taxonomy" id="4796"/>
    <lineage>
        <taxon>Eukaryota</taxon>
        <taxon>Sar</taxon>
        <taxon>Stramenopiles</taxon>
        <taxon>Oomycota</taxon>
        <taxon>Peronosporomycetes</taxon>
        <taxon>Peronosporales</taxon>
        <taxon>Peronosporaceae</taxon>
        <taxon>Phytophthora</taxon>
    </lineage>
</organism>
<feature type="compositionally biased region" description="Basic residues" evidence="1">
    <location>
        <begin position="43"/>
        <end position="54"/>
    </location>
</feature>
<sequence length="202" mass="21682">MVGSESARKGRDADSGSGMASRSSRRLKGQLPEKHEDLDTIMRRARQANAAKRKAAQEVKELPDLQEEDSGSSVEDAHHASLNGGDREGDPEQEESGSDVGSEEEDSGSEGDLKDEGVLDESDQEESGGEESEVVGSDAEDSRREATEDEVDEIEAPAEDRVLDSSPPKRMGPDVVSGVREGSPRGKQEDHPLSPVQEDTVL</sequence>
<dbReference type="Proteomes" id="UP000237271">
    <property type="component" value="Unassembled WGS sequence"/>
</dbReference>
<feature type="compositionally biased region" description="Basic and acidic residues" evidence="1">
    <location>
        <begin position="182"/>
        <end position="192"/>
    </location>
</feature>
<evidence type="ECO:0000313" key="2">
    <source>
        <dbReference type="EMBL" id="POM79799.1"/>
    </source>
</evidence>
<feature type="compositionally biased region" description="Acidic residues" evidence="1">
    <location>
        <begin position="147"/>
        <end position="157"/>
    </location>
</feature>
<accession>A0A2P4YPX8</accession>
<dbReference type="EMBL" id="NCKW01001008">
    <property type="protein sequence ID" value="POM79799.1"/>
    <property type="molecule type" value="Genomic_DNA"/>
</dbReference>
<name>A0A2P4YPX8_9STRA</name>
<feature type="compositionally biased region" description="Basic and acidic residues" evidence="1">
    <location>
        <begin position="75"/>
        <end position="90"/>
    </location>
</feature>
<keyword evidence="3" id="KW-1185">Reference proteome</keyword>
<feature type="compositionally biased region" description="Acidic residues" evidence="1">
    <location>
        <begin position="91"/>
        <end position="109"/>
    </location>
</feature>
<gene>
    <name evidence="2" type="ORF">PHPALM_2446</name>
</gene>
<feature type="compositionally biased region" description="Basic and acidic residues" evidence="1">
    <location>
        <begin position="31"/>
        <end position="42"/>
    </location>
</feature>
<dbReference type="AlphaFoldDB" id="A0A2P4YPX8"/>
<proteinExistence type="predicted"/>
<evidence type="ECO:0000313" key="3">
    <source>
        <dbReference type="Proteomes" id="UP000237271"/>
    </source>
</evidence>
<protein>
    <submittedName>
        <fullName evidence="2">Uncharacterized protein</fullName>
    </submittedName>
</protein>
<feature type="compositionally biased region" description="Basic and acidic residues" evidence="1">
    <location>
        <begin position="1"/>
        <end position="14"/>
    </location>
</feature>
<evidence type="ECO:0000256" key="1">
    <source>
        <dbReference type="SAM" id="MobiDB-lite"/>
    </source>
</evidence>